<protein>
    <recommendedName>
        <fullName evidence="1">RNA helicase</fullName>
        <ecNumber evidence="1">3.6.4.13</ecNumber>
    </recommendedName>
</protein>
<evidence type="ECO:0000259" key="8">
    <source>
        <dbReference type="PROSITE" id="PS51192"/>
    </source>
</evidence>
<feature type="compositionally biased region" description="Basic and acidic residues" evidence="7">
    <location>
        <begin position="410"/>
        <end position="432"/>
    </location>
</feature>
<evidence type="ECO:0000256" key="3">
    <source>
        <dbReference type="ARBA" id="ARBA00022801"/>
    </source>
</evidence>
<keyword evidence="12" id="KW-1185">Reference proteome</keyword>
<dbReference type="Pfam" id="PF00271">
    <property type="entry name" value="Helicase_C"/>
    <property type="match status" value="1"/>
</dbReference>
<gene>
    <name evidence="11" type="ORF">VF724_08505</name>
</gene>
<feature type="compositionally biased region" description="Low complexity" evidence="7">
    <location>
        <begin position="445"/>
        <end position="465"/>
    </location>
</feature>
<keyword evidence="4 11" id="KW-0347">Helicase</keyword>
<name>A0ABU5ZIJ3_9BACL</name>
<dbReference type="InterPro" id="IPR014001">
    <property type="entry name" value="Helicase_ATP-bd"/>
</dbReference>
<evidence type="ECO:0000313" key="12">
    <source>
        <dbReference type="Proteomes" id="UP001310386"/>
    </source>
</evidence>
<evidence type="ECO:0000256" key="1">
    <source>
        <dbReference type="ARBA" id="ARBA00012552"/>
    </source>
</evidence>
<dbReference type="PANTHER" id="PTHR47963">
    <property type="entry name" value="DEAD-BOX ATP-DEPENDENT RNA HELICASE 47, MITOCHONDRIAL"/>
    <property type="match status" value="1"/>
</dbReference>
<evidence type="ECO:0000259" key="10">
    <source>
        <dbReference type="PROSITE" id="PS51195"/>
    </source>
</evidence>
<dbReference type="InterPro" id="IPR027417">
    <property type="entry name" value="P-loop_NTPase"/>
</dbReference>
<sequence>MNDAFHALGIRPELTDALRKHGVTLPTPVQAKSIPYLLSGRDVFVQSQTGTGKTAAFVLPILQNIDAREQAVQALIITPTRELAIQITEEIKKLAPAVGSTVLAVYGGQDVEGQIRKLKGATHIVVATPGRLLDHLRRDTIQLSRVARLVIDEADQMLDMGFLPEVEEILRQTPASRQTMLFSATLPDSVRRLAKQYLGEPADIRIQGSQITLEGIKQFVIETTDRAKQQALIHRIEQDRPFLAVVFCRTKIRAKKLTEALLAHGMNVDELHGDLSQAKRELVMKRFRSADLQILVATDVAARGLDVEGITHVYNYDIPLDAESYIHRTGRTGRAGKKGTAVTFVAPKDRSYLQRIEQGIGTALERRSADLPGLAPSGWREPDADGPKRAGKTDVKKDGRGRRAQARTGQRADSRQQRKGDERSSRRNENSKQGRGGKNRSITCKGNKNSGSSGRAGARNGNLGARGRRGR</sequence>
<comment type="caution">
    <text evidence="11">The sequence shown here is derived from an EMBL/GenBank/DDBJ whole genome shotgun (WGS) entry which is preliminary data.</text>
</comment>
<dbReference type="SMART" id="SM00487">
    <property type="entry name" value="DEXDc"/>
    <property type="match status" value="1"/>
</dbReference>
<evidence type="ECO:0000256" key="5">
    <source>
        <dbReference type="ARBA" id="ARBA00022840"/>
    </source>
</evidence>
<dbReference type="InterPro" id="IPR001650">
    <property type="entry name" value="Helicase_C-like"/>
</dbReference>
<dbReference type="GO" id="GO:0004386">
    <property type="term" value="F:helicase activity"/>
    <property type="evidence" value="ECO:0007669"/>
    <property type="project" value="UniProtKB-KW"/>
</dbReference>
<feature type="short sequence motif" description="Q motif" evidence="6">
    <location>
        <begin position="3"/>
        <end position="31"/>
    </location>
</feature>
<evidence type="ECO:0000259" key="9">
    <source>
        <dbReference type="PROSITE" id="PS51194"/>
    </source>
</evidence>
<dbReference type="CDD" id="cd00268">
    <property type="entry name" value="DEADc"/>
    <property type="match status" value="1"/>
</dbReference>
<dbReference type="InterPro" id="IPR044742">
    <property type="entry name" value="DEAD/DEAH_RhlB"/>
</dbReference>
<feature type="domain" description="DEAD-box RNA helicase Q" evidence="10">
    <location>
        <begin position="3"/>
        <end position="31"/>
    </location>
</feature>
<dbReference type="Gene3D" id="3.40.50.300">
    <property type="entry name" value="P-loop containing nucleotide triphosphate hydrolases"/>
    <property type="match status" value="2"/>
</dbReference>
<dbReference type="EC" id="3.6.4.13" evidence="1"/>
<dbReference type="PROSITE" id="PS51192">
    <property type="entry name" value="HELICASE_ATP_BIND_1"/>
    <property type="match status" value="1"/>
</dbReference>
<dbReference type="GO" id="GO:0016787">
    <property type="term" value="F:hydrolase activity"/>
    <property type="evidence" value="ECO:0007669"/>
    <property type="project" value="UniProtKB-KW"/>
</dbReference>
<evidence type="ECO:0000256" key="2">
    <source>
        <dbReference type="ARBA" id="ARBA00022741"/>
    </source>
</evidence>
<feature type="compositionally biased region" description="Basic and acidic residues" evidence="7">
    <location>
        <begin position="380"/>
        <end position="398"/>
    </location>
</feature>
<reference evidence="11" key="1">
    <citation type="submission" date="2023-12" db="EMBL/GenBank/DDBJ databases">
        <title>Fervidustalea candida gen. nov., sp. nov., a novel member of the family Paenibacillaceae isolated from a geothermal area.</title>
        <authorList>
            <person name="Li W.-J."/>
            <person name="Jiao J.-Y."/>
            <person name="Chen Y."/>
        </authorList>
    </citation>
    <scope>NUCLEOTIDE SEQUENCE</scope>
    <source>
        <strain evidence="11">SYSU GA230002</strain>
    </source>
</reference>
<dbReference type="Proteomes" id="UP001310386">
    <property type="component" value="Unassembled WGS sequence"/>
</dbReference>
<dbReference type="InterPro" id="IPR014014">
    <property type="entry name" value="RNA_helicase_DEAD_Q_motif"/>
</dbReference>
<dbReference type="EMBL" id="JAYJLD010000009">
    <property type="protein sequence ID" value="MEB3101702.1"/>
    <property type="molecule type" value="Genomic_DNA"/>
</dbReference>
<dbReference type="InterPro" id="IPR011545">
    <property type="entry name" value="DEAD/DEAH_box_helicase_dom"/>
</dbReference>
<keyword evidence="2" id="KW-0547">Nucleotide-binding</keyword>
<evidence type="ECO:0000256" key="6">
    <source>
        <dbReference type="PROSITE-ProRule" id="PRU00552"/>
    </source>
</evidence>
<dbReference type="PANTHER" id="PTHR47963:SF8">
    <property type="entry name" value="ATP-DEPENDENT RNA HELICASE DEAD"/>
    <property type="match status" value="1"/>
</dbReference>
<feature type="region of interest" description="Disordered" evidence="7">
    <location>
        <begin position="367"/>
        <end position="471"/>
    </location>
</feature>
<feature type="domain" description="Helicase C-terminal" evidence="9">
    <location>
        <begin position="215"/>
        <end position="375"/>
    </location>
</feature>
<dbReference type="PROSITE" id="PS51195">
    <property type="entry name" value="Q_MOTIF"/>
    <property type="match status" value="1"/>
</dbReference>
<keyword evidence="3 11" id="KW-0378">Hydrolase</keyword>
<evidence type="ECO:0000256" key="4">
    <source>
        <dbReference type="ARBA" id="ARBA00022806"/>
    </source>
</evidence>
<feature type="domain" description="Helicase ATP-binding" evidence="8">
    <location>
        <begin position="34"/>
        <end position="204"/>
    </location>
</feature>
<proteinExistence type="predicted"/>
<accession>A0ABU5ZIJ3</accession>
<dbReference type="SUPFAM" id="SSF52540">
    <property type="entry name" value="P-loop containing nucleoside triphosphate hydrolases"/>
    <property type="match status" value="1"/>
</dbReference>
<dbReference type="SMART" id="SM00490">
    <property type="entry name" value="HELICc"/>
    <property type="match status" value="1"/>
</dbReference>
<dbReference type="PROSITE" id="PS51194">
    <property type="entry name" value="HELICASE_CTER"/>
    <property type="match status" value="1"/>
</dbReference>
<dbReference type="Pfam" id="PF00270">
    <property type="entry name" value="DEAD"/>
    <property type="match status" value="1"/>
</dbReference>
<evidence type="ECO:0000256" key="7">
    <source>
        <dbReference type="SAM" id="MobiDB-lite"/>
    </source>
</evidence>
<dbReference type="InterPro" id="IPR050547">
    <property type="entry name" value="DEAD_box_RNA_helicases"/>
</dbReference>
<dbReference type="CDD" id="cd18787">
    <property type="entry name" value="SF2_C_DEAD"/>
    <property type="match status" value="1"/>
</dbReference>
<evidence type="ECO:0000313" key="11">
    <source>
        <dbReference type="EMBL" id="MEB3101702.1"/>
    </source>
</evidence>
<keyword evidence="5" id="KW-0067">ATP-binding</keyword>
<dbReference type="RefSeq" id="WP_371753818.1">
    <property type="nucleotide sequence ID" value="NZ_JAYJLD010000009.1"/>
</dbReference>
<organism evidence="11 12">
    <name type="scientific">Ferviditalea candida</name>
    <dbReference type="NCBI Taxonomy" id="3108399"/>
    <lineage>
        <taxon>Bacteria</taxon>
        <taxon>Bacillati</taxon>
        <taxon>Bacillota</taxon>
        <taxon>Bacilli</taxon>
        <taxon>Bacillales</taxon>
        <taxon>Paenibacillaceae</taxon>
        <taxon>Ferviditalea</taxon>
    </lineage>
</organism>